<accession>C0QUX5</accession>
<dbReference type="OrthoDB" id="9813422at2"/>
<keyword evidence="1" id="KW-1133">Transmembrane helix</keyword>
<proteinExistence type="predicted"/>
<name>C0QUX5_PERMH</name>
<evidence type="ECO:0000256" key="1">
    <source>
        <dbReference type="SAM" id="Phobius"/>
    </source>
</evidence>
<evidence type="ECO:0000313" key="2">
    <source>
        <dbReference type="EMBL" id="ACO04974.1"/>
    </source>
</evidence>
<dbReference type="KEGG" id="pmx:PERMA_A0046"/>
<dbReference type="HOGENOM" id="CLU_2331252_0_0_0"/>
<feature type="transmembrane region" description="Helical" evidence="1">
    <location>
        <begin position="20"/>
        <end position="42"/>
    </location>
</feature>
<keyword evidence="3" id="KW-1185">Reference proteome</keyword>
<gene>
    <name evidence="2" type="primary">traL</name>
    <name evidence="2" type="ordered locus">PERMA_A0046</name>
</gene>
<keyword evidence="2" id="KW-0614">Plasmid</keyword>
<reference evidence="2 3" key="1">
    <citation type="journal article" date="2009" name="J. Bacteriol.">
        <title>Complete and draft genome sequences of six members of the Aquificales.</title>
        <authorList>
            <person name="Reysenbach A.L."/>
            <person name="Hamamura N."/>
            <person name="Podar M."/>
            <person name="Griffiths E."/>
            <person name="Ferreira S."/>
            <person name="Hochstein R."/>
            <person name="Heidelberg J."/>
            <person name="Johnson J."/>
            <person name="Mead D."/>
            <person name="Pohorille A."/>
            <person name="Sarmiento M."/>
            <person name="Schweighofer K."/>
            <person name="Seshadri R."/>
            <person name="Voytek M.A."/>
        </authorList>
    </citation>
    <scope>NUCLEOTIDE SEQUENCE [LARGE SCALE GENOMIC DNA]</scope>
    <source>
        <strain evidence="3">DSM 14350 / EX-H1</strain>
        <plasmid evidence="3">pPERMA01</plasmid>
    </source>
</reference>
<keyword evidence="1" id="KW-0472">Membrane</keyword>
<keyword evidence="1" id="KW-0812">Transmembrane</keyword>
<dbReference type="Pfam" id="PF07178">
    <property type="entry name" value="TraL"/>
    <property type="match status" value="1"/>
</dbReference>
<dbReference type="EMBL" id="CP001231">
    <property type="protein sequence ID" value="ACO04974.1"/>
    <property type="molecule type" value="Genomic_DNA"/>
</dbReference>
<dbReference type="AlphaFoldDB" id="C0QUX5"/>
<feature type="transmembrane region" description="Helical" evidence="1">
    <location>
        <begin position="48"/>
        <end position="64"/>
    </location>
</feature>
<dbReference type="Proteomes" id="UP000001366">
    <property type="component" value="Plasmid unnamed"/>
</dbReference>
<sequence length="98" mass="10895">MEGKAEGRKVYPIPKYIDDLPEVVFIPIDIFLISATAFMIAFVSFNPFIGAIVGPATGFAYYHFRKGKPRNFLHLIFYKTGLASVKGAVPPTEKEIKA</sequence>
<organism evidence="2 3">
    <name type="scientific">Persephonella marina (strain DSM 14350 / EX-H1)</name>
    <dbReference type="NCBI Taxonomy" id="123214"/>
    <lineage>
        <taxon>Bacteria</taxon>
        <taxon>Pseudomonadati</taxon>
        <taxon>Aquificota</taxon>
        <taxon>Aquificia</taxon>
        <taxon>Aquificales</taxon>
        <taxon>Hydrogenothermaceae</taxon>
        <taxon>Persephonella</taxon>
    </lineage>
</organism>
<dbReference type="NCBIfam" id="TIGR02762">
    <property type="entry name" value="TraL_TIGR"/>
    <property type="match status" value="1"/>
</dbReference>
<dbReference type="GO" id="GO:0019867">
    <property type="term" value="C:outer membrane"/>
    <property type="evidence" value="ECO:0007669"/>
    <property type="project" value="InterPro"/>
</dbReference>
<protein>
    <submittedName>
        <fullName evidence="2">Type IV conjugative transfer system protein TraL</fullName>
    </submittedName>
</protein>
<evidence type="ECO:0000313" key="3">
    <source>
        <dbReference type="Proteomes" id="UP000001366"/>
    </source>
</evidence>
<dbReference type="PaxDb" id="123214-PERMA_A0046"/>
<dbReference type="InterPro" id="IPR009838">
    <property type="entry name" value="T4SS_TraL"/>
</dbReference>
<dbReference type="RefSeq" id="WP_012675162.1">
    <property type="nucleotide sequence ID" value="NC_012439.1"/>
</dbReference>
<geneLocation type="plasmid" evidence="3">
    <name>pPERMA01</name>
</geneLocation>